<name>A0A7R8CEM8_LEPSM</name>
<organism evidence="1 2">
    <name type="scientific">Lepeophtheirus salmonis</name>
    <name type="common">Salmon louse</name>
    <name type="synonym">Caligus salmonis</name>
    <dbReference type="NCBI Taxonomy" id="72036"/>
    <lineage>
        <taxon>Eukaryota</taxon>
        <taxon>Metazoa</taxon>
        <taxon>Ecdysozoa</taxon>
        <taxon>Arthropoda</taxon>
        <taxon>Crustacea</taxon>
        <taxon>Multicrustacea</taxon>
        <taxon>Hexanauplia</taxon>
        <taxon>Copepoda</taxon>
        <taxon>Siphonostomatoida</taxon>
        <taxon>Caligidae</taxon>
        <taxon>Lepeophtheirus</taxon>
    </lineage>
</organism>
<accession>A0A7R8CEM8</accession>
<sequence>MVASCNGGTIPGKDSKNPCSPLLRSDQMELDVNLVNNEKKTLYWKQKLRLLETFHKKLKQSGTQLHQDLSFDNFRDILDRDDGEFKIHHKLSIDNLCTTGSGRQQIRLSASLEDNCIIRDLGRDNYHSSSSEFIQRFRILLIVKNHELLIKRPPVELETVMEKPTYMSQEIVQNMDKECQNQKEFQSNSQFLDIEENDFAISK</sequence>
<evidence type="ECO:0000313" key="2">
    <source>
        <dbReference type="Proteomes" id="UP000675881"/>
    </source>
</evidence>
<reference evidence="1" key="1">
    <citation type="submission" date="2021-02" db="EMBL/GenBank/DDBJ databases">
        <authorList>
            <person name="Bekaert M."/>
        </authorList>
    </citation>
    <scope>NUCLEOTIDE SEQUENCE</scope>
    <source>
        <strain evidence="1">IoA-00</strain>
    </source>
</reference>
<dbReference type="Proteomes" id="UP000675881">
    <property type="component" value="Chromosome 10"/>
</dbReference>
<dbReference type="EMBL" id="HG994589">
    <property type="protein sequence ID" value="CAF2797503.1"/>
    <property type="molecule type" value="Genomic_DNA"/>
</dbReference>
<evidence type="ECO:0000313" key="1">
    <source>
        <dbReference type="EMBL" id="CAF2797503.1"/>
    </source>
</evidence>
<protein>
    <submittedName>
        <fullName evidence="1">(salmon louse) hypothetical protein</fullName>
    </submittedName>
</protein>
<gene>
    <name evidence="1" type="ORF">LSAA_2331</name>
</gene>
<dbReference type="AlphaFoldDB" id="A0A7R8CEM8"/>
<proteinExistence type="predicted"/>
<keyword evidence="2" id="KW-1185">Reference proteome</keyword>